<evidence type="ECO:0000313" key="4">
    <source>
        <dbReference type="Proteomes" id="UP000248817"/>
    </source>
</evidence>
<feature type="compositionally biased region" description="Basic and acidic residues" evidence="1">
    <location>
        <begin position="119"/>
        <end position="148"/>
    </location>
</feature>
<keyword evidence="4" id="KW-1185">Reference proteome</keyword>
<name>A0A2V5JIY5_9EURO</name>
<evidence type="ECO:0000313" key="3">
    <source>
        <dbReference type="EMBL" id="PYI36996.1"/>
    </source>
</evidence>
<reference evidence="3 4" key="1">
    <citation type="submission" date="2018-02" db="EMBL/GenBank/DDBJ databases">
        <title>The genomes of Aspergillus section Nigri reveals drivers in fungal speciation.</title>
        <authorList>
            <consortium name="DOE Joint Genome Institute"/>
            <person name="Vesth T.C."/>
            <person name="Nybo J."/>
            <person name="Theobald S."/>
            <person name="Brandl J."/>
            <person name="Frisvad J.C."/>
            <person name="Nielsen K.F."/>
            <person name="Lyhne E.K."/>
            <person name="Kogle M.E."/>
            <person name="Kuo A."/>
            <person name="Riley R."/>
            <person name="Clum A."/>
            <person name="Nolan M."/>
            <person name="Lipzen A."/>
            <person name="Salamov A."/>
            <person name="Henrissat B."/>
            <person name="Wiebenga A."/>
            <person name="De vries R.P."/>
            <person name="Grigoriev I.V."/>
            <person name="Mortensen U.H."/>
            <person name="Andersen M.R."/>
            <person name="Baker S.E."/>
        </authorList>
    </citation>
    <scope>NUCLEOTIDE SEQUENCE [LARGE SCALE GENOMIC DNA]</scope>
    <source>
        <strain evidence="3 4">CBS 114.80</strain>
    </source>
</reference>
<feature type="compositionally biased region" description="Basic and acidic residues" evidence="1">
    <location>
        <begin position="67"/>
        <end position="76"/>
    </location>
</feature>
<protein>
    <submittedName>
        <fullName evidence="3">Uncharacterized protein</fullName>
    </submittedName>
</protein>
<gene>
    <name evidence="3" type="ORF">BP00DRAFT_411093</name>
</gene>
<feature type="compositionally biased region" description="Basic residues" evidence="1">
    <location>
        <begin position="78"/>
        <end position="87"/>
    </location>
</feature>
<proteinExistence type="predicted"/>
<sequence length="300" mass="32642">MLSLQALILLFLDGFQTVQAQGGPLPCTGPTRACAAHITDGANPTPPLTSRLADCSSYQAVVVTPEPTHHNHDAGRPRPPRQRRRATSHLDPDGGADLPGRPVPRPRRLRRSVRLPGRAAHDHDAGDADVDRLGDGDDHHHGDRDADADRLCRPDLRRLRSHAVRPGRLRRVRLRPRPHRGQLLLRRLRLPPGNLRHQRRLPRGLALSGGQLLRVQYLRPRGAGGGLLLGVAAAAAAAAAGGCGGGGRPDGGELYQYLAVREWAACLRGQRSPTSRGKEVRWRTGWRTGGEGKAWVTRLV</sequence>
<feature type="chain" id="PRO_5016123110" evidence="2">
    <location>
        <begin position="21"/>
        <end position="300"/>
    </location>
</feature>
<dbReference type="EMBL" id="KZ825463">
    <property type="protein sequence ID" value="PYI36996.1"/>
    <property type="molecule type" value="Genomic_DNA"/>
</dbReference>
<feature type="signal peptide" evidence="2">
    <location>
        <begin position="1"/>
        <end position="20"/>
    </location>
</feature>
<dbReference type="AlphaFoldDB" id="A0A2V5JIY5"/>
<evidence type="ECO:0000256" key="1">
    <source>
        <dbReference type="SAM" id="MobiDB-lite"/>
    </source>
</evidence>
<feature type="region of interest" description="Disordered" evidence="1">
    <location>
        <begin position="64"/>
        <end position="148"/>
    </location>
</feature>
<dbReference type="Proteomes" id="UP000248817">
    <property type="component" value="Unassembled WGS sequence"/>
</dbReference>
<organism evidence="3 4">
    <name type="scientific">Aspergillus indologenus CBS 114.80</name>
    <dbReference type="NCBI Taxonomy" id="1450541"/>
    <lineage>
        <taxon>Eukaryota</taxon>
        <taxon>Fungi</taxon>
        <taxon>Dikarya</taxon>
        <taxon>Ascomycota</taxon>
        <taxon>Pezizomycotina</taxon>
        <taxon>Eurotiomycetes</taxon>
        <taxon>Eurotiomycetidae</taxon>
        <taxon>Eurotiales</taxon>
        <taxon>Aspergillaceae</taxon>
        <taxon>Aspergillus</taxon>
        <taxon>Aspergillus subgen. Circumdati</taxon>
    </lineage>
</organism>
<keyword evidence="2" id="KW-0732">Signal</keyword>
<accession>A0A2V5JIY5</accession>
<evidence type="ECO:0000256" key="2">
    <source>
        <dbReference type="SAM" id="SignalP"/>
    </source>
</evidence>
<feature type="compositionally biased region" description="Basic residues" evidence="1">
    <location>
        <begin position="104"/>
        <end position="113"/>
    </location>
</feature>